<dbReference type="EMBL" id="GG662666">
    <property type="protein sequence ID" value="EAR97354.2"/>
    <property type="molecule type" value="Genomic_DNA"/>
</dbReference>
<evidence type="ECO:0000313" key="3">
    <source>
        <dbReference type="Proteomes" id="UP000009168"/>
    </source>
</evidence>
<keyword evidence="3" id="KW-1185">Reference proteome</keyword>
<dbReference type="GeneID" id="7840869"/>
<accession>I7LV74</accession>
<keyword evidence="1" id="KW-0732">Signal</keyword>
<dbReference type="AlphaFoldDB" id="I7LV74"/>
<evidence type="ECO:0000313" key="2">
    <source>
        <dbReference type="EMBL" id="EAR97354.2"/>
    </source>
</evidence>
<feature type="signal peptide" evidence="1">
    <location>
        <begin position="1"/>
        <end position="25"/>
    </location>
</feature>
<evidence type="ECO:0000256" key="1">
    <source>
        <dbReference type="SAM" id="SignalP"/>
    </source>
</evidence>
<evidence type="ECO:0008006" key="4">
    <source>
        <dbReference type="Google" id="ProtNLM"/>
    </source>
</evidence>
<protein>
    <recommendedName>
        <fullName evidence="4">Transmembrane protein</fullName>
    </recommendedName>
</protein>
<proteinExistence type="predicted"/>
<gene>
    <name evidence="2" type="ORF">TTHERM_00338350</name>
</gene>
<dbReference type="InParanoid" id="I7LV74"/>
<dbReference type="Proteomes" id="UP000009168">
    <property type="component" value="Unassembled WGS sequence"/>
</dbReference>
<dbReference type="KEGG" id="tet:TTHERM_00338350"/>
<feature type="chain" id="PRO_5003712034" description="Transmembrane protein" evidence="1">
    <location>
        <begin position="26"/>
        <end position="126"/>
    </location>
</feature>
<dbReference type="RefSeq" id="XP_001017599.2">
    <property type="nucleotide sequence ID" value="XM_001017599.2"/>
</dbReference>
<sequence length="126" mass="14237">MLSKQSKILLTLGLVLFALMNNANCQVVQSFLDRDNFSKYRNLEFPAKDQFLGTSPQGGSPRIVIFNPDVQPWCKKECLAYNENGKQGYPCGSTRVKSCCNGEQNCVQKGQVTSCQDKIKEFFCYF</sequence>
<name>I7LV74_TETTS</name>
<reference evidence="3" key="1">
    <citation type="journal article" date="2006" name="PLoS Biol.">
        <title>Macronuclear genome sequence of the ciliate Tetrahymena thermophila, a model eukaryote.</title>
        <authorList>
            <person name="Eisen J.A."/>
            <person name="Coyne R.S."/>
            <person name="Wu M."/>
            <person name="Wu D."/>
            <person name="Thiagarajan M."/>
            <person name="Wortman J.R."/>
            <person name="Badger J.H."/>
            <person name="Ren Q."/>
            <person name="Amedeo P."/>
            <person name="Jones K.M."/>
            <person name="Tallon L.J."/>
            <person name="Delcher A.L."/>
            <person name="Salzberg S.L."/>
            <person name="Silva J.C."/>
            <person name="Haas B.J."/>
            <person name="Majoros W.H."/>
            <person name="Farzad M."/>
            <person name="Carlton J.M."/>
            <person name="Smith R.K. Jr."/>
            <person name="Garg J."/>
            <person name="Pearlman R.E."/>
            <person name="Karrer K.M."/>
            <person name="Sun L."/>
            <person name="Manning G."/>
            <person name="Elde N.C."/>
            <person name="Turkewitz A.P."/>
            <person name="Asai D.J."/>
            <person name="Wilkes D.E."/>
            <person name="Wang Y."/>
            <person name="Cai H."/>
            <person name="Collins K."/>
            <person name="Stewart B.A."/>
            <person name="Lee S.R."/>
            <person name="Wilamowska K."/>
            <person name="Weinberg Z."/>
            <person name="Ruzzo W.L."/>
            <person name="Wloga D."/>
            <person name="Gaertig J."/>
            <person name="Frankel J."/>
            <person name="Tsao C.-C."/>
            <person name="Gorovsky M.A."/>
            <person name="Keeling P.J."/>
            <person name="Waller R.F."/>
            <person name="Patron N.J."/>
            <person name="Cherry J.M."/>
            <person name="Stover N.A."/>
            <person name="Krieger C.J."/>
            <person name="del Toro C."/>
            <person name="Ryder H.F."/>
            <person name="Williamson S.C."/>
            <person name="Barbeau R.A."/>
            <person name="Hamilton E.P."/>
            <person name="Orias E."/>
        </authorList>
    </citation>
    <scope>NUCLEOTIDE SEQUENCE [LARGE SCALE GENOMIC DNA]</scope>
    <source>
        <strain evidence="3">SB210</strain>
    </source>
</reference>
<organism evidence="2 3">
    <name type="scientific">Tetrahymena thermophila (strain SB210)</name>
    <dbReference type="NCBI Taxonomy" id="312017"/>
    <lineage>
        <taxon>Eukaryota</taxon>
        <taxon>Sar</taxon>
        <taxon>Alveolata</taxon>
        <taxon>Ciliophora</taxon>
        <taxon>Intramacronucleata</taxon>
        <taxon>Oligohymenophorea</taxon>
        <taxon>Hymenostomatida</taxon>
        <taxon>Tetrahymenina</taxon>
        <taxon>Tetrahymenidae</taxon>
        <taxon>Tetrahymena</taxon>
    </lineage>
</organism>